<dbReference type="Proteomes" id="UP000016929">
    <property type="component" value="Unassembled WGS sequence"/>
</dbReference>
<protein>
    <recommendedName>
        <fullName evidence="3">Fungal N-terminal domain-containing protein</fullName>
    </recommendedName>
</protein>
<evidence type="ECO:0000313" key="2">
    <source>
        <dbReference type="Proteomes" id="UP000016929"/>
    </source>
</evidence>
<evidence type="ECO:0000313" key="1">
    <source>
        <dbReference type="EMBL" id="EMT70586.1"/>
    </source>
</evidence>
<reference evidence="2" key="1">
    <citation type="submission" date="2012-09" db="EMBL/GenBank/DDBJ databases">
        <title>Genome sequencing and comparative transcriptomics of race 1 and race 4 of banana pathogen: Fusarium oxysporum f. sp. cubense.</title>
        <authorList>
            <person name="Fang X."/>
            <person name="Huang J."/>
        </authorList>
    </citation>
    <scope>NUCLEOTIDE SEQUENCE [LARGE SCALE GENOMIC DNA]</scope>
    <source>
        <strain evidence="2">race 4</strain>
    </source>
</reference>
<dbReference type="AlphaFoldDB" id="N1RYU9"/>
<keyword evidence="2" id="KW-1185">Reference proteome</keyword>
<sequence>MDPLSIASGVAGLLTVSAAVIKTFDTVKTSIENCPRTVFWAHAETKEINWAIKRLKSLIDDPDSVPKAARMSVGIHDATVTISELIKTCDHLITTLKPLNEDGKVVLTRWDRVKWLRVQDDVVKYIRQLQAHKGSVTLILNILQWQVSSIFDIEDANKKKRVRRGYRGITARAGTQD</sequence>
<proteinExistence type="predicted"/>
<evidence type="ECO:0008006" key="3">
    <source>
        <dbReference type="Google" id="ProtNLM"/>
    </source>
</evidence>
<organism evidence="1 2">
    <name type="scientific">Fusarium oxysporum f. sp. cubense (strain race 4)</name>
    <name type="common">Panama disease fungus</name>
    <dbReference type="NCBI Taxonomy" id="2502994"/>
    <lineage>
        <taxon>Eukaryota</taxon>
        <taxon>Fungi</taxon>
        <taxon>Dikarya</taxon>
        <taxon>Ascomycota</taxon>
        <taxon>Pezizomycotina</taxon>
        <taxon>Sordariomycetes</taxon>
        <taxon>Hypocreomycetidae</taxon>
        <taxon>Hypocreales</taxon>
        <taxon>Nectriaceae</taxon>
        <taxon>Fusarium</taxon>
        <taxon>Fusarium oxysporum species complex</taxon>
    </lineage>
</organism>
<accession>N1RYU9</accession>
<dbReference type="EMBL" id="KB726312">
    <property type="protein sequence ID" value="EMT70586.1"/>
    <property type="molecule type" value="Genomic_DNA"/>
</dbReference>
<dbReference type="STRING" id="1229665.N1RYU9"/>
<name>N1RYU9_FUSC4</name>
<gene>
    <name evidence="1" type="ORF">FOC4_g10009051</name>
</gene>
<reference evidence="2" key="2">
    <citation type="journal article" date="2014" name="PLoS ONE">
        <title>Genome and Transcriptome Analysis of the Fungal Pathogen Fusarium oxysporum f. sp. cubense Causing Banana Vascular Wilt Disease.</title>
        <authorList>
            <person name="Guo L."/>
            <person name="Han L."/>
            <person name="Yang L."/>
            <person name="Zeng H."/>
            <person name="Fan D."/>
            <person name="Zhu Y."/>
            <person name="Feng Y."/>
            <person name="Wang G."/>
            <person name="Peng C."/>
            <person name="Jiang X."/>
            <person name="Zhou D."/>
            <person name="Ni P."/>
            <person name="Liang C."/>
            <person name="Liu L."/>
            <person name="Wang J."/>
            <person name="Mao C."/>
            <person name="Fang X."/>
            <person name="Peng M."/>
            <person name="Huang J."/>
        </authorList>
    </citation>
    <scope>NUCLEOTIDE SEQUENCE [LARGE SCALE GENOMIC DNA]</scope>
    <source>
        <strain evidence="2">race 4</strain>
    </source>
</reference>
<dbReference type="HOGENOM" id="CLU_1777358_0_0_1"/>